<dbReference type="HAMAP" id="MF_00692">
    <property type="entry name" value="SelO"/>
    <property type="match status" value="1"/>
</dbReference>
<comment type="catalytic activity">
    <reaction evidence="8">
        <text>L-seryl-[protein] + UTP = O-(5'-uridylyl)-L-seryl-[protein] + diphosphate</text>
        <dbReference type="Rhea" id="RHEA:64604"/>
        <dbReference type="Rhea" id="RHEA-COMP:9863"/>
        <dbReference type="Rhea" id="RHEA-COMP:16635"/>
        <dbReference type="ChEBI" id="CHEBI:29999"/>
        <dbReference type="ChEBI" id="CHEBI:33019"/>
        <dbReference type="ChEBI" id="CHEBI:46398"/>
        <dbReference type="ChEBI" id="CHEBI:156051"/>
    </reaction>
</comment>
<sequence length="486" mass="54853">MKETTFSLNLETSYTNLPESFYKPCLPTPVASPDLILWNENLANELGISYSIPDLQSITNLLSGNIIPQGMIPIAQAYAGHQFGNFTMLGDGRAILLGELAVPEGGKVDIQLKGSGRTPYSRNGDGRATLSSMLREYLISEAMFNLGIPSTRSLAVTKTGEAVRRELVHEGAILTRIAKSHIRFGTFEYTYHFLDTEELQKLAQYTIDRHFPEIADSENPYLSLFESVMNRQIDLIVDWMRVGFIHGVMNTDNSSVACETIDYGPCAFMNSYDPSTVFSSIDANGRYSFGNQPGIIHWNLACFANTLLPLIDSDESVSIEKAKTKLDIFPDRFESRYWKMLGNKIGFSEVDENDKTLISSLLNWMKKAKADYTNTFLQIEYASEESPAIYQEVEFVEWKQRWSDRIVAKNLDRESVLSLMQKTNPFVIPRNARVESVLQSARLGEMEPFKELVKILASPYARLDKIPFPEEETPESDSIYQTFCGT</sequence>
<evidence type="ECO:0000313" key="9">
    <source>
        <dbReference type="EMBL" id="TGL56235.1"/>
    </source>
</evidence>
<comment type="function">
    <text evidence="8">Nucleotidyltransferase involved in the post-translational modification of proteins. It can catalyze the addition of adenosine monophosphate (AMP) or uridine monophosphate (UMP) to a protein, resulting in modifications known as AMPylation and UMPylation.</text>
</comment>
<dbReference type="GO" id="GO:0005524">
    <property type="term" value="F:ATP binding"/>
    <property type="evidence" value="ECO:0007669"/>
    <property type="project" value="UniProtKB-UniRule"/>
</dbReference>
<keyword evidence="4 8" id="KW-0479">Metal-binding</keyword>
<dbReference type="Proteomes" id="UP000297693">
    <property type="component" value="Unassembled WGS sequence"/>
</dbReference>
<name>A0A4V3JQK8_9LEPT</name>
<evidence type="ECO:0000256" key="6">
    <source>
        <dbReference type="ARBA" id="ARBA00022840"/>
    </source>
</evidence>
<dbReference type="OrthoDB" id="9773505at2"/>
<dbReference type="EC" id="2.7.7.-" evidence="8"/>
<keyword evidence="10" id="KW-1185">Reference proteome</keyword>
<comment type="catalytic activity">
    <reaction evidence="8">
        <text>L-threonyl-[protein] + ATP = 3-O-(5'-adenylyl)-L-threonyl-[protein] + diphosphate</text>
        <dbReference type="Rhea" id="RHEA:54292"/>
        <dbReference type="Rhea" id="RHEA-COMP:11060"/>
        <dbReference type="Rhea" id="RHEA-COMP:13847"/>
        <dbReference type="ChEBI" id="CHEBI:30013"/>
        <dbReference type="ChEBI" id="CHEBI:30616"/>
        <dbReference type="ChEBI" id="CHEBI:33019"/>
        <dbReference type="ChEBI" id="CHEBI:138113"/>
        <dbReference type="EC" id="2.7.7.108"/>
    </reaction>
</comment>
<evidence type="ECO:0000256" key="8">
    <source>
        <dbReference type="HAMAP-Rule" id="MF_00692"/>
    </source>
</evidence>
<dbReference type="EC" id="2.7.7.108" evidence="8"/>
<dbReference type="EMBL" id="RQGD01000046">
    <property type="protein sequence ID" value="TGL56235.1"/>
    <property type="molecule type" value="Genomic_DNA"/>
</dbReference>
<dbReference type="NCBIfam" id="NF000658">
    <property type="entry name" value="PRK00029.1"/>
    <property type="match status" value="1"/>
</dbReference>
<dbReference type="GO" id="GO:0070733">
    <property type="term" value="F:AMPylase activity"/>
    <property type="evidence" value="ECO:0007669"/>
    <property type="project" value="UniProtKB-EC"/>
</dbReference>
<protein>
    <recommendedName>
        <fullName evidence="8">Protein nucleotidyltransferase YdiU</fullName>
        <ecNumber evidence="8">2.7.7.-</ecNumber>
    </recommendedName>
    <alternativeName>
        <fullName evidence="8">Protein adenylyltransferase YdiU</fullName>
        <ecNumber evidence="8">2.7.7.108</ecNumber>
    </alternativeName>
    <alternativeName>
        <fullName evidence="8">Protein uridylyltransferase YdiU</fullName>
        <ecNumber evidence="8">2.7.7.-</ecNumber>
    </alternativeName>
</protein>
<proteinExistence type="inferred from homology"/>
<feature type="binding site" evidence="8">
    <location>
        <position position="262"/>
    </location>
    <ligand>
        <name>Mg(2+)</name>
        <dbReference type="ChEBI" id="CHEBI:18420"/>
    </ligand>
</feature>
<comment type="catalytic activity">
    <reaction evidence="8">
        <text>L-seryl-[protein] + ATP = 3-O-(5'-adenylyl)-L-seryl-[protein] + diphosphate</text>
        <dbReference type="Rhea" id="RHEA:58120"/>
        <dbReference type="Rhea" id="RHEA-COMP:9863"/>
        <dbReference type="Rhea" id="RHEA-COMP:15073"/>
        <dbReference type="ChEBI" id="CHEBI:29999"/>
        <dbReference type="ChEBI" id="CHEBI:30616"/>
        <dbReference type="ChEBI" id="CHEBI:33019"/>
        <dbReference type="ChEBI" id="CHEBI:142516"/>
        <dbReference type="EC" id="2.7.7.108"/>
    </reaction>
</comment>
<evidence type="ECO:0000256" key="4">
    <source>
        <dbReference type="ARBA" id="ARBA00022723"/>
    </source>
</evidence>
<evidence type="ECO:0000256" key="2">
    <source>
        <dbReference type="ARBA" id="ARBA00022679"/>
    </source>
</evidence>
<dbReference type="RefSeq" id="WP_135625015.1">
    <property type="nucleotide sequence ID" value="NZ_RQGD01000046.1"/>
</dbReference>
<feature type="binding site" evidence="8">
    <location>
        <position position="90"/>
    </location>
    <ligand>
        <name>ATP</name>
        <dbReference type="ChEBI" id="CHEBI:30616"/>
    </ligand>
</feature>
<accession>A0A4V3JQK8</accession>
<feature type="binding site" evidence="8">
    <location>
        <position position="262"/>
    </location>
    <ligand>
        <name>ATP</name>
        <dbReference type="ChEBI" id="CHEBI:30616"/>
    </ligand>
</feature>
<feature type="binding site" evidence="8">
    <location>
        <position position="126"/>
    </location>
    <ligand>
        <name>ATP</name>
        <dbReference type="ChEBI" id="CHEBI:30616"/>
    </ligand>
</feature>
<dbReference type="GO" id="GO:0000287">
    <property type="term" value="F:magnesium ion binding"/>
    <property type="evidence" value="ECO:0007669"/>
    <property type="project" value="UniProtKB-UniRule"/>
</dbReference>
<dbReference type="AlphaFoldDB" id="A0A4V3JQK8"/>
<evidence type="ECO:0000256" key="1">
    <source>
        <dbReference type="ARBA" id="ARBA00009747"/>
    </source>
</evidence>
<keyword evidence="6 8" id="KW-0067">ATP-binding</keyword>
<feature type="binding site" evidence="8">
    <location>
        <position position="93"/>
    </location>
    <ligand>
        <name>ATP</name>
        <dbReference type="ChEBI" id="CHEBI:30616"/>
    </ligand>
</feature>
<keyword evidence="5 8" id="KW-0547">Nucleotide-binding</keyword>
<feature type="binding site" evidence="8">
    <location>
        <position position="92"/>
    </location>
    <ligand>
        <name>ATP</name>
        <dbReference type="ChEBI" id="CHEBI:30616"/>
    </ligand>
</feature>
<dbReference type="PANTHER" id="PTHR32057:SF14">
    <property type="entry name" value="PROTEIN ADENYLYLTRANSFERASE SELO, MITOCHONDRIAL"/>
    <property type="match status" value="1"/>
</dbReference>
<evidence type="ECO:0000256" key="3">
    <source>
        <dbReference type="ARBA" id="ARBA00022695"/>
    </source>
</evidence>
<keyword evidence="2 8" id="KW-0808">Transferase</keyword>
<feature type="binding site" evidence="8">
    <location>
        <position position="113"/>
    </location>
    <ligand>
        <name>ATP</name>
        <dbReference type="ChEBI" id="CHEBI:30616"/>
    </ligand>
</feature>
<evidence type="ECO:0000313" key="10">
    <source>
        <dbReference type="Proteomes" id="UP000297693"/>
    </source>
</evidence>
<dbReference type="GO" id="GO:0030145">
    <property type="term" value="F:manganese ion binding"/>
    <property type="evidence" value="ECO:0007669"/>
    <property type="project" value="UniProtKB-UniRule"/>
</dbReference>
<gene>
    <name evidence="8" type="primary">ydiU</name>
    <name evidence="8" type="synonym">selO</name>
    <name evidence="9" type="ORF">EHQ58_16495</name>
</gene>
<organism evidence="9 10">
    <name type="scientific">Leptospira ognonensis</name>
    <dbReference type="NCBI Taxonomy" id="2484945"/>
    <lineage>
        <taxon>Bacteria</taxon>
        <taxon>Pseudomonadati</taxon>
        <taxon>Spirochaetota</taxon>
        <taxon>Spirochaetia</taxon>
        <taxon>Leptospirales</taxon>
        <taxon>Leptospiraceae</taxon>
        <taxon>Leptospira</taxon>
    </lineage>
</organism>
<comment type="similarity">
    <text evidence="1 8">Belongs to the SELO family.</text>
</comment>
<feature type="binding site" evidence="8">
    <location>
        <position position="125"/>
    </location>
    <ligand>
        <name>ATP</name>
        <dbReference type="ChEBI" id="CHEBI:30616"/>
    </ligand>
</feature>
<reference evidence="9" key="1">
    <citation type="journal article" date="2019" name="PLoS Negl. Trop. Dis.">
        <title>Revisiting the worldwide diversity of Leptospira species in the environment.</title>
        <authorList>
            <person name="Vincent A.T."/>
            <person name="Schiettekatte O."/>
            <person name="Bourhy P."/>
            <person name="Veyrier F.J."/>
            <person name="Picardeau M."/>
        </authorList>
    </citation>
    <scope>NUCLEOTIDE SEQUENCE [LARGE SCALE GENOMIC DNA]</scope>
    <source>
        <strain evidence="9">201702476</strain>
    </source>
</reference>
<feature type="binding site" evidence="8">
    <location>
        <position position="183"/>
    </location>
    <ligand>
        <name>ATP</name>
        <dbReference type="ChEBI" id="CHEBI:30616"/>
    </ligand>
</feature>
<comment type="cofactor">
    <cofactor evidence="8">
        <name>Mg(2+)</name>
        <dbReference type="ChEBI" id="CHEBI:18420"/>
    </cofactor>
    <cofactor evidence="8">
        <name>Mn(2+)</name>
        <dbReference type="ChEBI" id="CHEBI:29035"/>
    </cofactor>
</comment>
<keyword evidence="3 8" id="KW-0548">Nucleotidyltransferase</keyword>
<evidence type="ECO:0000256" key="5">
    <source>
        <dbReference type="ARBA" id="ARBA00022741"/>
    </source>
</evidence>
<comment type="caution">
    <text evidence="9">The sequence shown here is derived from an EMBL/GenBank/DDBJ whole genome shotgun (WGS) entry which is preliminary data.</text>
</comment>
<dbReference type="Pfam" id="PF02696">
    <property type="entry name" value="SelO"/>
    <property type="match status" value="1"/>
</dbReference>
<dbReference type="PANTHER" id="PTHR32057">
    <property type="entry name" value="PROTEIN ADENYLYLTRANSFERASE SELO, MITOCHONDRIAL"/>
    <property type="match status" value="1"/>
</dbReference>
<feature type="binding site" evidence="8">
    <location>
        <position position="253"/>
    </location>
    <ligand>
        <name>Mg(2+)</name>
        <dbReference type="ChEBI" id="CHEBI:18420"/>
    </ligand>
</feature>
<comment type="catalytic activity">
    <reaction evidence="8">
        <text>L-histidyl-[protein] + UTP = N(tele)-(5'-uridylyl)-L-histidyl-[protein] + diphosphate</text>
        <dbReference type="Rhea" id="RHEA:83891"/>
        <dbReference type="Rhea" id="RHEA-COMP:9745"/>
        <dbReference type="Rhea" id="RHEA-COMP:20239"/>
        <dbReference type="ChEBI" id="CHEBI:29979"/>
        <dbReference type="ChEBI" id="CHEBI:33019"/>
        <dbReference type="ChEBI" id="CHEBI:46398"/>
        <dbReference type="ChEBI" id="CHEBI:233474"/>
    </reaction>
</comment>
<feature type="binding site" evidence="8">
    <location>
        <position position="176"/>
    </location>
    <ligand>
        <name>ATP</name>
        <dbReference type="ChEBI" id="CHEBI:30616"/>
    </ligand>
</feature>
<comment type="catalytic activity">
    <reaction evidence="8">
        <text>L-tyrosyl-[protein] + UTP = O-(5'-uridylyl)-L-tyrosyl-[protein] + diphosphate</text>
        <dbReference type="Rhea" id="RHEA:83887"/>
        <dbReference type="Rhea" id="RHEA-COMP:10136"/>
        <dbReference type="Rhea" id="RHEA-COMP:20238"/>
        <dbReference type="ChEBI" id="CHEBI:33019"/>
        <dbReference type="ChEBI" id="CHEBI:46398"/>
        <dbReference type="ChEBI" id="CHEBI:46858"/>
        <dbReference type="ChEBI" id="CHEBI:90602"/>
    </reaction>
</comment>
<keyword evidence="7 8" id="KW-0460">Magnesium</keyword>
<feature type="active site" description="Proton acceptor" evidence="8">
    <location>
        <position position="252"/>
    </location>
</feature>
<comment type="catalytic activity">
    <reaction evidence="8">
        <text>L-tyrosyl-[protein] + ATP = O-(5'-adenylyl)-L-tyrosyl-[protein] + diphosphate</text>
        <dbReference type="Rhea" id="RHEA:54288"/>
        <dbReference type="Rhea" id="RHEA-COMP:10136"/>
        <dbReference type="Rhea" id="RHEA-COMP:13846"/>
        <dbReference type="ChEBI" id="CHEBI:30616"/>
        <dbReference type="ChEBI" id="CHEBI:33019"/>
        <dbReference type="ChEBI" id="CHEBI:46858"/>
        <dbReference type="ChEBI" id="CHEBI:83624"/>
        <dbReference type="EC" id="2.7.7.108"/>
    </reaction>
</comment>
<evidence type="ECO:0000256" key="7">
    <source>
        <dbReference type="ARBA" id="ARBA00022842"/>
    </source>
</evidence>
<dbReference type="InterPro" id="IPR003846">
    <property type="entry name" value="SelO"/>
</dbReference>
<keyword evidence="8" id="KW-0464">Manganese</keyword>